<evidence type="ECO:0000256" key="2">
    <source>
        <dbReference type="ARBA" id="ARBA00022692"/>
    </source>
</evidence>
<name>A0A401FQG8_9BACT</name>
<evidence type="ECO:0000256" key="1">
    <source>
        <dbReference type="ARBA" id="ARBA00004167"/>
    </source>
</evidence>
<proteinExistence type="predicted"/>
<keyword evidence="7" id="KW-1185">Reference proteome</keyword>
<dbReference type="InterPro" id="IPR050739">
    <property type="entry name" value="MFP"/>
</dbReference>
<evidence type="ECO:0000259" key="5">
    <source>
        <dbReference type="Pfam" id="PF12275"/>
    </source>
</evidence>
<sequence length="658" mass="74786">MRLFYSIWFLAIIGVAMMSMTHKNESASFYGITETREIYVNHDTAIEIRKIHVIPGQEVRHGDLLVEFDRPELDIKINAIYHQLEALKTRKQVNDNEVRSLISELKARKALKISELSSQIRQLQAQYNLNRRLTSELRSINVGKKRNSGNPTLVKIANLKKEIELSVHPLQVKIDLFERELNSPDTTLNVETESLEKELSLLNEEKKRLSIFAQVSGIIGSVNFKEGEKVSPFEPVLTLHTGHPSYVKGFIHEDVYNKVAVGNPVRVVSLADSRKHVTGEVISAGTRIVEYPVRLRKRPDIQIWGREVLIKISGENQFLLGEKVRLSTPEKEGANFFEMSGLFFPEKTYAGKPDRTHPDPADRLTDIEVSASLGNGTSPEASGVLYLSDLRKYLVISDDTEDKKPVLHLMNSQGQIEENVVIEGLKKVNDMEAIAPGRAGDIYIACSQSYNKKGRIPKSRKLLLKIRRNGTAFRLNKKIRLYDLLRDAAAEYRDALWSQSLLRENKAPDIDIEGIFYRNGDIYLGFKAPFKENRAMVLRIRDIDAVMDENRLDGRDVSLWKTFDLKDHGGGVPSRLSDLCLRNDQLFILSGALHEKDGVQKKSGNLWRYDLDEETLAFVKYTEGFICEGITWNPDEGEFLMVFDCGGEQPSKIMKLKE</sequence>
<dbReference type="Proteomes" id="UP000288096">
    <property type="component" value="Unassembled WGS sequence"/>
</dbReference>
<keyword evidence="2" id="KW-0812">Transmembrane</keyword>
<keyword evidence="4" id="KW-0472">Membrane</keyword>
<dbReference type="OrthoDB" id="9810504at2"/>
<dbReference type="EMBL" id="BEXT01000001">
    <property type="protein sequence ID" value="GBC59200.1"/>
    <property type="molecule type" value="Genomic_DNA"/>
</dbReference>
<gene>
    <name evidence="6" type="ORF">DENIS_0136</name>
</gene>
<dbReference type="RefSeq" id="WP_124326729.1">
    <property type="nucleotide sequence ID" value="NZ_BEXT01000001.1"/>
</dbReference>
<organism evidence="6 7">
    <name type="scientific">Desulfonema ishimotonii</name>
    <dbReference type="NCBI Taxonomy" id="45657"/>
    <lineage>
        <taxon>Bacteria</taxon>
        <taxon>Pseudomonadati</taxon>
        <taxon>Thermodesulfobacteriota</taxon>
        <taxon>Desulfobacteria</taxon>
        <taxon>Desulfobacterales</taxon>
        <taxon>Desulfococcaceae</taxon>
        <taxon>Desulfonema</taxon>
    </lineage>
</organism>
<evidence type="ECO:0000313" key="6">
    <source>
        <dbReference type="EMBL" id="GBC59200.1"/>
    </source>
</evidence>
<comment type="subcellular location">
    <subcellularLocation>
        <location evidence="1">Membrane</location>
        <topology evidence="1">Single-pass membrane protein</topology>
    </subcellularLocation>
</comment>
<evidence type="ECO:0000256" key="4">
    <source>
        <dbReference type="ARBA" id="ARBA00023136"/>
    </source>
</evidence>
<dbReference type="Gene3D" id="2.40.50.100">
    <property type="match status" value="1"/>
</dbReference>
<keyword evidence="3" id="KW-1133">Transmembrane helix</keyword>
<dbReference type="PANTHER" id="PTHR30386">
    <property type="entry name" value="MEMBRANE FUSION SUBUNIT OF EMRAB-TOLC MULTIDRUG EFFLUX PUMP"/>
    <property type="match status" value="1"/>
</dbReference>
<accession>A0A401FQG8</accession>
<dbReference type="Pfam" id="PF12275">
    <property type="entry name" value="DUF3616"/>
    <property type="match status" value="1"/>
</dbReference>
<protein>
    <recommendedName>
        <fullName evidence="5">DUF3616 domain-containing protein</fullName>
    </recommendedName>
</protein>
<dbReference type="AlphaFoldDB" id="A0A401FQG8"/>
<dbReference type="PANTHER" id="PTHR30386:SF26">
    <property type="entry name" value="TRANSPORT PROTEIN COMB"/>
    <property type="match status" value="1"/>
</dbReference>
<evidence type="ECO:0000256" key="3">
    <source>
        <dbReference type="ARBA" id="ARBA00022989"/>
    </source>
</evidence>
<reference evidence="7" key="1">
    <citation type="submission" date="2017-11" db="EMBL/GenBank/DDBJ databases">
        <authorList>
            <person name="Watanabe M."/>
            <person name="Kojima H."/>
        </authorList>
    </citation>
    <scope>NUCLEOTIDE SEQUENCE [LARGE SCALE GENOMIC DNA]</scope>
    <source>
        <strain evidence="7">Tokyo 01</strain>
    </source>
</reference>
<evidence type="ECO:0000313" key="7">
    <source>
        <dbReference type="Proteomes" id="UP000288096"/>
    </source>
</evidence>
<dbReference type="InterPro" id="IPR022060">
    <property type="entry name" value="DUF3616"/>
</dbReference>
<reference evidence="7" key="2">
    <citation type="submission" date="2019-01" db="EMBL/GenBank/DDBJ databases">
        <title>Genome sequence of Desulfonema ishimotonii strain Tokyo 01.</title>
        <authorList>
            <person name="Fukui M."/>
        </authorList>
    </citation>
    <scope>NUCLEOTIDE SEQUENCE [LARGE SCALE GENOMIC DNA]</scope>
    <source>
        <strain evidence="7">Tokyo 01</strain>
    </source>
</reference>
<comment type="caution">
    <text evidence="6">The sequence shown here is derived from an EMBL/GenBank/DDBJ whole genome shotgun (WGS) entry which is preliminary data.</text>
</comment>
<dbReference type="GO" id="GO:0016020">
    <property type="term" value="C:membrane"/>
    <property type="evidence" value="ECO:0007669"/>
    <property type="project" value="UniProtKB-SubCell"/>
</dbReference>
<feature type="domain" description="DUF3616" evidence="5">
    <location>
        <begin position="506"/>
        <end position="598"/>
    </location>
</feature>